<dbReference type="OrthoDB" id="1676884at2"/>
<reference evidence="2" key="1">
    <citation type="submission" date="2016-10" db="EMBL/GenBank/DDBJ databases">
        <authorList>
            <person name="Varghese N."/>
            <person name="Submissions S."/>
        </authorList>
    </citation>
    <scope>NUCLEOTIDE SEQUENCE [LARGE SCALE GENOMIC DNA]</scope>
    <source>
        <strain evidence="2">P18</strain>
    </source>
</reference>
<organism evidence="1 2">
    <name type="scientific">Butyrivibrio proteoclasticus</name>
    <dbReference type="NCBI Taxonomy" id="43305"/>
    <lineage>
        <taxon>Bacteria</taxon>
        <taxon>Bacillati</taxon>
        <taxon>Bacillota</taxon>
        <taxon>Clostridia</taxon>
        <taxon>Lachnospirales</taxon>
        <taxon>Lachnospiraceae</taxon>
        <taxon>Butyrivibrio</taxon>
    </lineage>
</organism>
<evidence type="ECO:0000313" key="1">
    <source>
        <dbReference type="EMBL" id="SFQ30063.1"/>
    </source>
</evidence>
<dbReference type="Proteomes" id="UP000182624">
    <property type="component" value="Unassembled WGS sequence"/>
</dbReference>
<proteinExistence type="predicted"/>
<sequence length="351" mass="38670">MKIAQAQVNMGSTHKYYEENTVTVQSGIVTRNSFLKSLNEQEKKMDTLEISIGDATENKAMGSESYNSLKPSKTEYLGNTESSMEQQLADIRNSILQRILSLLQMLGGEDKSSYFRETVSNTANMLTSNSFLKVTTVEMKHLEEETTTFSGSGAAVTEDGRRIDFNVDFSMSRKLCQYAGITRASSARLVDPLVINVGNEVTTISDQHFYFDLDSDGKEEKISALNPGSGFLALDKNEDGKINDGSELFGTKSGDGFKDLGVYDKDHNGWIDENDEIYEALRIWIRDEEGVDHLMSLKAADVGAIYLGNVATEYTHQNSDLMVSGMMKASGLFLKESGGVGTVHQIDMAAL</sequence>
<dbReference type="AlphaFoldDB" id="A0A1I5XDL4"/>
<keyword evidence="2" id="KW-1185">Reference proteome</keyword>
<gene>
    <name evidence="1" type="ORF">SAMN04487928_1314</name>
</gene>
<dbReference type="PANTHER" id="PTHR39431">
    <property type="entry name" value="FRPA/C-RELATED PROTEIN"/>
    <property type="match status" value="1"/>
</dbReference>
<name>A0A1I5XDL4_9FIRM</name>
<accession>A0A1I5XDL4</accession>
<dbReference type="RefSeq" id="WP_074890977.1">
    <property type="nucleotide sequence ID" value="NZ_FOXO01000031.1"/>
</dbReference>
<evidence type="ECO:0000313" key="2">
    <source>
        <dbReference type="Proteomes" id="UP000182624"/>
    </source>
</evidence>
<protein>
    <submittedName>
        <fullName evidence="1">Uncharacterized protein</fullName>
    </submittedName>
</protein>
<dbReference type="PANTHER" id="PTHR39431:SF1">
    <property type="entry name" value="FRPA_C-RELATED PROTEIN"/>
    <property type="match status" value="1"/>
</dbReference>
<dbReference type="EMBL" id="FOXO01000031">
    <property type="protein sequence ID" value="SFQ30063.1"/>
    <property type="molecule type" value="Genomic_DNA"/>
</dbReference>